<dbReference type="Gene3D" id="1.10.260.40">
    <property type="entry name" value="lambda repressor-like DNA-binding domains"/>
    <property type="match status" value="1"/>
</dbReference>
<dbReference type="Proteomes" id="UP000318186">
    <property type="component" value="Unassembled WGS sequence"/>
</dbReference>
<dbReference type="SUPFAM" id="SSF47413">
    <property type="entry name" value="lambda repressor-like DNA-binding domains"/>
    <property type="match status" value="1"/>
</dbReference>
<dbReference type="CDD" id="cd00093">
    <property type="entry name" value="HTH_XRE"/>
    <property type="match status" value="1"/>
</dbReference>
<evidence type="ECO:0000313" key="3">
    <source>
        <dbReference type="Proteomes" id="UP000318186"/>
    </source>
</evidence>
<reference evidence="2 3" key="1">
    <citation type="submission" date="2019-06" db="EMBL/GenBank/DDBJ databases">
        <title>Sequencing the genomes of 1000 actinobacteria strains.</title>
        <authorList>
            <person name="Klenk H.-P."/>
        </authorList>
    </citation>
    <scope>NUCLEOTIDE SEQUENCE [LARGE SCALE GENOMIC DNA]</scope>
    <source>
        <strain evidence="2 3">DSM 42059</strain>
    </source>
</reference>
<evidence type="ECO:0000313" key="2">
    <source>
        <dbReference type="EMBL" id="TWG04838.1"/>
    </source>
</evidence>
<dbReference type="InterPro" id="IPR043917">
    <property type="entry name" value="DUF5753"/>
</dbReference>
<comment type="caution">
    <text evidence="2">The sequence shown here is derived from an EMBL/GenBank/DDBJ whole genome shotgun (WGS) entry which is preliminary data.</text>
</comment>
<dbReference type="OrthoDB" id="5177600at2"/>
<dbReference type="EMBL" id="VIWW01000001">
    <property type="protein sequence ID" value="TWG04838.1"/>
    <property type="molecule type" value="Genomic_DNA"/>
</dbReference>
<dbReference type="GO" id="GO:0003677">
    <property type="term" value="F:DNA binding"/>
    <property type="evidence" value="ECO:0007669"/>
    <property type="project" value="InterPro"/>
</dbReference>
<organism evidence="2 3">
    <name type="scientific">Streptomyces brevispora</name>
    <dbReference type="NCBI Taxonomy" id="887462"/>
    <lineage>
        <taxon>Bacteria</taxon>
        <taxon>Bacillati</taxon>
        <taxon>Actinomycetota</taxon>
        <taxon>Actinomycetes</taxon>
        <taxon>Kitasatosporales</taxon>
        <taxon>Streptomycetaceae</taxon>
        <taxon>Streptomyces</taxon>
    </lineage>
</organism>
<name>A0A561UZN6_9ACTN</name>
<dbReference type="SMART" id="SM00530">
    <property type="entry name" value="HTH_XRE"/>
    <property type="match status" value="1"/>
</dbReference>
<dbReference type="InterPro" id="IPR001387">
    <property type="entry name" value="Cro/C1-type_HTH"/>
</dbReference>
<accession>A0A561UZN6</accession>
<feature type="domain" description="HTH cro/C1-type" evidence="1">
    <location>
        <begin position="18"/>
        <end position="71"/>
    </location>
</feature>
<evidence type="ECO:0000259" key="1">
    <source>
        <dbReference type="PROSITE" id="PS50943"/>
    </source>
</evidence>
<proteinExistence type="predicted"/>
<dbReference type="AlphaFoldDB" id="A0A561UZN6"/>
<sequence>MHSSNHGGGNSETFGALLRFFRERAGLSQEALGRKIGFSKSQVAMVERGDRPPRGDFVARADDVLGAQGALTAAGATLRSSHLASWFAEFAQVETRACARHQYETHAVPGLLQTEEHARAVFTNHYPSLDDEQIEGRVAARMERQALLTRRPAPDIGFVLELHPLTRPIGGSQARKRQLLHILDIAQLRNVQIQVMAPDRTTHAGLNGPFVLLETAERSRLAYVEGQSGSFFVSEQPDLGNLFGKYGILRAQALSPEASMKLIEEAAENEH</sequence>
<dbReference type="Pfam" id="PF19054">
    <property type="entry name" value="DUF5753"/>
    <property type="match status" value="1"/>
</dbReference>
<gene>
    <name evidence="2" type="ORF">FHX80_113310</name>
</gene>
<dbReference type="Pfam" id="PF13560">
    <property type="entry name" value="HTH_31"/>
    <property type="match status" value="1"/>
</dbReference>
<dbReference type="InterPro" id="IPR010982">
    <property type="entry name" value="Lambda_DNA-bd_dom_sf"/>
</dbReference>
<protein>
    <submittedName>
        <fullName evidence="2">Helix-turn-helix protein</fullName>
    </submittedName>
</protein>
<dbReference type="PROSITE" id="PS50943">
    <property type="entry name" value="HTH_CROC1"/>
    <property type="match status" value="1"/>
</dbReference>